<dbReference type="InterPro" id="IPR025857">
    <property type="entry name" value="MacB_PCD"/>
</dbReference>
<keyword evidence="2" id="KW-1003">Cell membrane</keyword>
<evidence type="ECO:0000259" key="9">
    <source>
        <dbReference type="Pfam" id="PF12704"/>
    </source>
</evidence>
<proteinExistence type="inferred from homology"/>
<evidence type="ECO:0000256" key="4">
    <source>
        <dbReference type="ARBA" id="ARBA00022989"/>
    </source>
</evidence>
<dbReference type="eggNOG" id="COG0577">
    <property type="taxonomic scope" value="Bacteria"/>
</dbReference>
<keyword evidence="11" id="KW-1185">Reference proteome</keyword>
<organism evidence="10 11">
    <name type="scientific">Teredinibacter turnerae (strain ATCC 39867 / T7901)</name>
    <dbReference type="NCBI Taxonomy" id="377629"/>
    <lineage>
        <taxon>Bacteria</taxon>
        <taxon>Pseudomonadati</taxon>
        <taxon>Pseudomonadota</taxon>
        <taxon>Gammaproteobacteria</taxon>
        <taxon>Cellvibrionales</taxon>
        <taxon>Cellvibrionaceae</taxon>
        <taxon>Teredinibacter</taxon>
    </lineage>
</organism>
<comment type="similarity">
    <text evidence="6">Belongs to the ABC-4 integral membrane protein family.</text>
</comment>
<dbReference type="InterPro" id="IPR003838">
    <property type="entry name" value="ABC3_permease_C"/>
</dbReference>
<reference evidence="10 11" key="1">
    <citation type="journal article" date="2009" name="PLoS ONE">
        <title>The complete genome of Teredinibacter turnerae T7901: an intracellular endosymbiont of marine wood-boring bivalves (shipworms).</title>
        <authorList>
            <person name="Yang J.C."/>
            <person name="Madupu R."/>
            <person name="Durkin A.S."/>
            <person name="Ekborg N.A."/>
            <person name="Pedamallu C.S."/>
            <person name="Hostetler J.B."/>
            <person name="Radune D."/>
            <person name="Toms B.S."/>
            <person name="Henrissat B."/>
            <person name="Coutinho P.M."/>
            <person name="Schwarz S."/>
            <person name="Field L."/>
            <person name="Trindade-Silva A.E."/>
            <person name="Soares C.A.G."/>
            <person name="Elshahawi S."/>
            <person name="Hanora A."/>
            <person name="Schmidt E.W."/>
            <person name="Haygood M.G."/>
            <person name="Posfai J."/>
            <person name="Benner J."/>
            <person name="Madinger C."/>
            <person name="Nove J."/>
            <person name="Anton B."/>
            <person name="Chaudhary K."/>
            <person name="Foster J."/>
            <person name="Holman A."/>
            <person name="Kumar S."/>
            <person name="Lessard P.A."/>
            <person name="Luyten Y.A."/>
            <person name="Slatko B."/>
            <person name="Wood N."/>
            <person name="Wu B."/>
            <person name="Teplitski M."/>
            <person name="Mougous J.D."/>
            <person name="Ward N."/>
            <person name="Eisen J.A."/>
            <person name="Badger J.H."/>
            <person name="Distel D.L."/>
        </authorList>
    </citation>
    <scope>NUCLEOTIDE SEQUENCE [LARGE SCALE GENOMIC DNA]</scope>
    <source>
        <strain evidence="11">ATCC 39867 / T7901</strain>
    </source>
</reference>
<dbReference type="PANTHER" id="PTHR30572:SF4">
    <property type="entry name" value="ABC TRANSPORTER PERMEASE YTRF"/>
    <property type="match status" value="1"/>
</dbReference>
<feature type="domain" description="MacB-like periplasmic core" evidence="9">
    <location>
        <begin position="23"/>
        <end position="245"/>
    </location>
</feature>
<protein>
    <submittedName>
        <fullName evidence="10">FtsX family membrane protein</fullName>
    </submittedName>
</protein>
<dbReference type="STRING" id="377629.TERTU_4672"/>
<comment type="subcellular location">
    <subcellularLocation>
        <location evidence="1">Cell membrane</location>
        <topology evidence="1">Multi-pass membrane protein</topology>
    </subcellularLocation>
</comment>
<feature type="domain" description="ABC3 transporter permease C-terminal" evidence="8">
    <location>
        <begin position="288"/>
        <end position="408"/>
    </location>
</feature>
<dbReference type="GO" id="GO:0005886">
    <property type="term" value="C:plasma membrane"/>
    <property type="evidence" value="ECO:0007669"/>
    <property type="project" value="UniProtKB-SubCell"/>
</dbReference>
<feature type="transmembrane region" description="Helical" evidence="7">
    <location>
        <begin position="379"/>
        <end position="400"/>
    </location>
</feature>
<dbReference type="InterPro" id="IPR050250">
    <property type="entry name" value="Macrolide_Exporter_MacB"/>
</dbReference>
<evidence type="ECO:0000313" key="11">
    <source>
        <dbReference type="Proteomes" id="UP000009080"/>
    </source>
</evidence>
<gene>
    <name evidence="10" type="ordered locus">TERTU_4672</name>
</gene>
<keyword evidence="5 7" id="KW-0472">Membrane</keyword>
<evidence type="ECO:0000256" key="7">
    <source>
        <dbReference type="SAM" id="Phobius"/>
    </source>
</evidence>
<dbReference type="GO" id="GO:0022857">
    <property type="term" value="F:transmembrane transporter activity"/>
    <property type="evidence" value="ECO:0007669"/>
    <property type="project" value="TreeGrafter"/>
</dbReference>
<evidence type="ECO:0000313" key="10">
    <source>
        <dbReference type="EMBL" id="ACR14326.1"/>
    </source>
</evidence>
<dbReference type="RefSeq" id="WP_015820442.1">
    <property type="nucleotide sequence ID" value="NC_012997.1"/>
</dbReference>
<evidence type="ECO:0000259" key="8">
    <source>
        <dbReference type="Pfam" id="PF02687"/>
    </source>
</evidence>
<dbReference type="Pfam" id="PF12704">
    <property type="entry name" value="MacB_PCD"/>
    <property type="match status" value="1"/>
</dbReference>
<dbReference type="AlphaFoldDB" id="C5BKF6"/>
<dbReference type="Pfam" id="PF02687">
    <property type="entry name" value="FtsX"/>
    <property type="match status" value="1"/>
</dbReference>
<dbReference type="KEGG" id="ttu:TERTU_4672"/>
<keyword evidence="4 7" id="KW-1133">Transmembrane helix</keyword>
<evidence type="ECO:0000256" key="3">
    <source>
        <dbReference type="ARBA" id="ARBA00022692"/>
    </source>
</evidence>
<keyword evidence="3 7" id="KW-0812">Transmembrane</keyword>
<dbReference type="OrthoDB" id="9770036at2"/>
<evidence type="ECO:0000256" key="6">
    <source>
        <dbReference type="ARBA" id="ARBA00038076"/>
    </source>
</evidence>
<feature type="transmembrane region" description="Helical" evidence="7">
    <location>
        <begin position="284"/>
        <end position="310"/>
    </location>
</feature>
<accession>C5BKF6</accession>
<sequence>MPLFDVDLWQEIYDSISRHKLRTLLTAFGVFWGIFMLVNLVGVGNGLRNGAEASMSLKNGIYVWSGRPTSMPYKGLSKGRSVRLDDDDIAALRNQVPGLDVIAPGNGMGSQFTVHGSRNDSFETSGVWPVEMVTKGYDLLAGRLLNELDLAQLRKVAVIGERVQEVLFAQDENPIGAMIEVAGVKFKVVGVVRPQALNGWAQRDMSKIFLPHSTLRKTFNQGDRIHVFTLTTRPGFEPEAVEQAVLSVLKERHKVHPQDWGVIGSYNAHKDVKKVEGLFTGIKMFSWFVAVGTIIAGAVGVGNIMLITVAERTREIGVRKALGATPNSIVGMVLQESLVITVVAGYSGLVAGVLTLQLIDTFASRAQAGPGTFINPQIDFSTALVALLVLVIAGALAAVLPARKAAAVDPVIALQDE</sequence>
<evidence type="ECO:0000256" key="5">
    <source>
        <dbReference type="ARBA" id="ARBA00023136"/>
    </source>
</evidence>
<dbReference type="EMBL" id="CP001614">
    <property type="protein sequence ID" value="ACR14326.1"/>
    <property type="molecule type" value="Genomic_DNA"/>
</dbReference>
<evidence type="ECO:0000256" key="2">
    <source>
        <dbReference type="ARBA" id="ARBA00022475"/>
    </source>
</evidence>
<dbReference type="HOGENOM" id="CLU_000604_8_0_6"/>
<evidence type="ECO:0000256" key="1">
    <source>
        <dbReference type="ARBA" id="ARBA00004651"/>
    </source>
</evidence>
<dbReference type="PANTHER" id="PTHR30572">
    <property type="entry name" value="MEMBRANE COMPONENT OF TRANSPORTER-RELATED"/>
    <property type="match status" value="1"/>
</dbReference>
<dbReference type="Proteomes" id="UP000009080">
    <property type="component" value="Chromosome"/>
</dbReference>
<name>C5BKF6_TERTT</name>
<feature type="transmembrane region" description="Helical" evidence="7">
    <location>
        <begin position="338"/>
        <end position="359"/>
    </location>
</feature>
<feature type="transmembrane region" description="Helical" evidence="7">
    <location>
        <begin position="21"/>
        <end position="42"/>
    </location>
</feature>